<dbReference type="PROSITE" id="PS51750">
    <property type="entry name" value="BRO_N"/>
    <property type="match status" value="1"/>
</dbReference>
<protein>
    <recommendedName>
        <fullName evidence="1">Bro-N domain-containing protein</fullName>
    </recommendedName>
</protein>
<accession>A0A272EMP6</accession>
<dbReference type="InterPro" id="IPR003497">
    <property type="entry name" value="BRO_N_domain"/>
</dbReference>
<dbReference type="SMART" id="SM01040">
    <property type="entry name" value="Bro-N"/>
    <property type="match status" value="1"/>
</dbReference>
<evidence type="ECO:0000313" key="5">
    <source>
        <dbReference type="Proteomes" id="UP000623509"/>
    </source>
</evidence>
<name>A0A272EMP6_9RHOO</name>
<reference evidence="3 4" key="2">
    <citation type="submission" date="2017-07" db="EMBL/GenBank/DDBJ databases">
        <title>Candidatus Dactylopiibacterium carminicum, a nitrogen-fixing symbiont of the cochineal insect Dactylopius coccus and Dactylopius opuntiae (Hemiptera: Coccoidea: Dactylopiidae).</title>
        <authorList>
            <person name="Vera A."/>
        </authorList>
    </citation>
    <scope>NUCLEOTIDE SEQUENCE [LARGE SCALE GENOMIC DNA]</scope>
    <source>
        <strain evidence="3 4">NFDCM</strain>
    </source>
</reference>
<proteinExistence type="predicted"/>
<dbReference type="Pfam" id="PF02498">
    <property type="entry name" value="Bro-N"/>
    <property type="match status" value="1"/>
</dbReference>
<dbReference type="Proteomes" id="UP000623509">
    <property type="component" value="Unassembled WGS sequence"/>
</dbReference>
<organism evidence="3 4">
    <name type="scientific">Candidatus Dactylopiibacterium carminicum</name>
    <dbReference type="NCBI Taxonomy" id="857335"/>
    <lineage>
        <taxon>Bacteria</taxon>
        <taxon>Pseudomonadati</taxon>
        <taxon>Pseudomonadota</taxon>
        <taxon>Betaproteobacteria</taxon>
        <taxon>Rhodocyclales</taxon>
        <taxon>Rhodocyclaceae</taxon>
        <taxon>Candidatus Dactylopiibacterium</taxon>
    </lineage>
</organism>
<dbReference type="RefSeq" id="WP_095526010.1">
    <property type="nucleotide sequence ID" value="NZ_MDUX01000097.1"/>
</dbReference>
<dbReference type="EMBL" id="NMRN01000098">
    <property type="protein sequence ID" value="PAS91346.1"/>
    <property type="molecule type" value="Genomic_DNA"/>
</dbReference>
<dbReference type="EMBL" id="MDUX01000097">
    <property type="protein sequence ID" value="KAF7597743.1"/>
    <property type="molecule type" value="Genomic_DNA"/>
</dbReference>
<comment type="caution">
    <text evidence="3">The sequence shown here is derived from an EMBL/GenBank/DDBJ whole genome shotgun (WGS) entry which is preliminary data.</text>
</comment>
<feature type="domain" description="Bro-N" evidence="1">
    <location>
        <begin position="1"/>
        <end position="117"/>
    </location>
</feature>
<sequence length="328" mass="36718">MATIVQGAPAPVLSFHSTTFHPVVREGQLWLTAAEIAQALGYARGTFVNRLYDRNADEFTDAMQGVVNLTTNGGEQKTRVFSLRGAHLVAMFARTPRAAEFRRWLLDVLDREVASMPVVVTPVEPEKLGPPMGDRTLRLCHHLIDRLEPLFREDIAAVHGAVMQGVLTRFGCDAVADIPASQEPRLRKYLQSAFETFSYFVCAQRELLLNYLRHIDGQMDFEWSVDCNTRRRMERAMDVVEVEDVFADFGKHAPRLPSPAKAPPAGRTRYLTTVDPDEGGSVVMKPVPDGAFVRTPEQIVDLIEARDGFPHELLVPVIQAATRRLSQR</sequence>
<keyword evidence="5" id="KW-1185">Reference proteome</keyword>
<dbReference type="Proteomes" id="UP000216107">
    <property type="component" value="Unassembled WGS sequence"/>
</dbReference>
<evidence type="ECO:0000313" key="3">
    <source>
        <dbReference type="EMBL" id="PAS91346.1"/>
    </source>
</evidence>
<gene>
    <name evidence="2" type="ORF">BGI27_17085</name>
    <name evidence="3" type="ORF">CGU29_16985</name>
</gene>
<evidence type="ECO:0000259" key="1">
    <source>
        <dbReference type="PROSITE" id="PS51750"/>
    </source>
</evidence>
<evidence type="ECO:0000313" key="4">
    <source>
        <dbReference type="Proteomes" id="UP000216107"/>
    </source>
</evidence>
<dbReference type="AlphaFoldDB" id="A0A272EMP6"/>
<evidence type="ECO:0000313" key="2">
    <source>
        <dbReference type="EMBL" id="KAF7597743.1"/>
    </source>
</evidence>
<dbReference type="OrthoDB" id="5574448at2"/>
<reference evidence="2 5" key="1">
    <citation type="submission" date="2016-08" db="EMBL/GenBank/DDBJ databases">
        <title>Candidatus Dactylopiibacterium carminicum genome sequence.</title>
        <authorList>
            <person name="Ramirez-Puebla S.T."/>
            <person name="Ormeno-Orrillo E."/>
            <person name="Vera-Ponce De Leon A."/>
            <person name="Luis L."/>
            <person name="Sanchez-Flores A."/>
            <person name="Monica R."/>
            <person name="Martinez-Romero E."/>
        </authorList>
    </citation>
    <scope>NUCLEOTIDE SEQUENCE [LARGE SCALE GENOMIC DNA]</scope>
    <source>
        <strain evidence="2">END1</strain>
    </source>
</reference>